<sequence>MLHIILLILKIIAWILLAVLGLFVLLVCVVLFTPLCYRGEADCKGTLDSLRGRVRFSWFLHLVSGHVTYEDGKLDWKIRIAWKNWLPGIEERPAEMEEEWEDELKIPAKKVPEELPYKKEEKTEKREEKEQRKETPAALLTPEPAKITEKTADDTKPQKNLFSKIRELYEKILNKIKALYQKIKYTIFKICDTIKSLLEKKDKLLEFITDEVHKSALMTTLTELKRLLRFLKPQKLKILAHFGFEDPSITGYVLAIGSMIYPFFGKHIDIRPDFDQEILEGEIFISGNIRALYLIISFWNLVWDKNVRTTFRHIRKFNL</sequence>
<gene>
    <name evidence="3" type="ORF">SAMN05216529_101458</name>
</gene>
<keyword evidence="4" id="KW-1185">Reference proteome</keyword>
<protein>
    <recommendedName>
        <fullName evidence="5">DUF2953 domain-containing protein</fullName>
    </recommendedName>
</protein>
<name>A0A316A445_9FIRM</name>
<organism evidence="3 4">
    <name type="scientific">Faecalicatena contorta</name>
    <dbReference type="NCBI Taxonomy" id="39482"/>
    <lineage>
        <taxon>Bacteria</taxon>
        <taxon>Bacillati</taxon>
        <taxon>Bacillota</taxon>
        <taxon>Clostridia</taxon>
        <taxon>Lachnospirales</taxon>
        <taxon>Lachnospiraceae</taxon>
        <taxon>Faecalicatena</taxon>
    </lineage>
</organism>
<dbReference type="InterPro" id="IPR021338">
    <property type="entry name" value="DUF2953"/>
</dbReference>
<reference evidence="4" key="1">
    <citation type="submission" date="2017-07" db="EMBL/GenBank/DDBJ databases">
        <authorList>
            <person name="Varghese N."/>
            <person name="Submissions S."/>
        </authorList>
    </citation>
    <scope>NUCLEOTIDE SEQUENCE [LARGE SCALE GENOMIC DNA]</scope>
    <source>
        <strain evidence="4">NLAE-zl-C134</strain>
    </source>
</reference>
<keyword evidence="2" id="KW-0472">Membrane</keyword>
<feature type="transmembrane region" description="Helical" evidence="2">
    <location>
        <begin position="12"/>
        <end position="35"/>
    </location>
</feature>
<evidence type="ECO:0008006" key="5">
    <source>
        <dbReference type="Google" id="ProtNLM"/>
    </source>
</evidence>
<dbReference type="Pfam" id="PF11167">
    <property type="entry name" value="DUF2953"/>
    <property type="match status" value="1"/>
</dbReference>
<evidence type="ECO:0000313" key="3">
    <source>
        <dbReference type="EMBL" id="SUQ12561.1"/>
    </source>
</evidence>
<feature type="compositionally biased region" description="Basic and acidic residues" evidence="1">
    <location>
        <begin position="117"/>
        <end position="135"/>
    </location>
</feature>
<dbReference type="EMBL" id="UHJJ01000001">
    <property type="protein sequence ID" value="SUQ12561.1"/>
    <property type="molecule type" value="Genomic_DNA"/>
</dbReference>
<feature type="region of interest" description="Disordered" evidence="1">
    <location>
        <begin position="117"/>
        <end position="136"/>
    </location>
</feature>
<proteinExistence type="predicted"/>
<dbReference type="AlphaFoldDB" id="A0A316A445"/>
<keyword evidence="2" id="KW-1133">Transmembrane helix</keyword>
<dbReference type="OrthoDB" id="2087351at2"/>
<keyword evidence="2" id="KW-0812">Transmembrane</keyword>
<dbReference type="RefSeq" id="WP_109708576.1">
    <property type="nucleotide sequence ID" value="NZ_QGDS01000001.1"/>
</dbReference>
<accession>A0A316A445</accession>
<evidence type="ECO:0000313" key="4">
    <source>
        <dbReference type="Proteomes" id="UP000254051"/>
    </source>
</evidence>
<evidence type="ECO:0000256" key="2">
    <source>
        <dbReference type="SAM" id="Phobius"/>
    </source>
</evidence>
<dbReference type="Proteomes" id="UP000254051">
    <property type="component" value="Unassembled WGS sequence"/>
</dbReference>
<evidence type="ECO:0000256" key="1">
    <source>
        <dbReference type="SAM" id="MobiDB-lite"/>
    </source>
</evidence>